<feature type="transmembrane region" description="Helical" evidence="2">
    <location>
        <begin position="12"/>
        <end position="30"/>
    </location>
</feature>
<dbReference type="Gene3D" id="2.40.260.10">
    <property type="entry name" value="Sortase"/>
    <property type="match status" value="1"/>
</dbReference>
<evidence type="ECO:0000256" key="1">
    <source>
        <dbReference type="ARBA" id="ARBA00022801"/>
    </source>
</evidence>
<keyword evidence="2" id="KW-0472">Membrane</keyword>
<proteinExistence type="predicted"/>
<dbReference type="SUPFAM" id="SSF63817">
    <property type="entry name" value="Sortase"/>
    <property type="match status" value="1"/>
</dbReference>
<dbReference type="STRING" id="1802701.A3A33_04210"/>
<evidence type="ECO:0000256" key="2">
    <source>
        <dbReference type="SAM" id="Phobius"/>
    </source>
</evidence>
<dbReference type="EMBL" id="MGKP01000025">
    <property type="protein sequence ID" value="OGN27935.1"/>
    <property type="molecule type" value="Genomic_DNA"/>
</dbReference>
<keyword evidence="2" id="KW-1133">Transmembrane helix</keyword>
<reference evidence="3 4" key="1">
    <citation type="journal article" date="2016" name="Nat. Commun.">
        <title>Thousands of microbial genomes shed light on interconnected biogeochemical processes in an aquifer system.</title>
        <authorList>
            <person name="Anantharaman K."/>
            <person name="Brown C.T."/>
            <person name="Hug L.A."/>
            <person name="Sharon I."/>
            <person name="Castelle C.J."/>
            <person name="Probst A.J."/>
            <person name="Thomas B.C."/>
            <person name="Singh A."/>
            <person name="Wilkins M.J."/>
            <person name="Karaoz U."/>
            <person name="Brodie E.L."/>
            <person name="Williams K.H."/>
            <person name="Hubbard S.S."/>
            <person name="Banfield J.F."/>
        </authorList>
    </citation>
    <scope>NUCLEOTIDE SEQUENCE [LARGE SCALE GENOMIC DNA]</scope>
</reference>
<evidence type="ECO:0008006" key="5">
    <source>
        <dbReference type="Google" id="ProtNLM"/>
    </source>
</evidence>
<keyword evidence="2" id="KW-0812">Transmembrane</keyword>
<organism evidence="3 4">
    <name type="scientific">Candidatus Yanofskybacteria bacterium RIFCSPLOWO2_01_FULL_49_25</name>
    <dbReference type="NCBI Taxonomy" id="1802701"/>
    <lineage>
        <taxon>Bacteria</taxon>
        <taxon>Candidatus Yanofskyibacteriota</taxon>
    </lineage>
</organism>
<name>A0A1F8GR90_9BACT</name>
<dbReference type="Pfam" id="PF04203">
    <property type="entry name" value="Sortase"/>
    <property type="match status" value="1"/>
</dbReference>
<dbReference type="AlphaFoldDB" id="A0A1F8GR90"/>
<accession>A0A1F8GR90</accession>
<gene>
    <name evidence="3" type="ORF">A3A33_04210</name>
</gene>
<sequence>MFAKKLIRAIKIFVITSAIVFTLLNAPLFYTEGKYFLAQIGSTSKTEKVHASAKIQPVKLPVSEKPEQPVLSNQATLVIDKIGVNVPIVFGIDGDNFDAIYDNLSNGVVHFSETVKPGLMGTSMILGHSSDFIWKRNRYARVFALLDKLQPGDSFAVKYSDGKVFTFKVTESFVFDPTKDNEAKLTSLESSQKPVLLLETCWPVTSTALRRVVRAEVF</sequence>
<dbReference type="GO" id="GO:0016787">
    <property type="term" value="F:hydrolase activity"/>
    <property type="evidence" value="ECO:0007669"/>
    <property type="project" value="UniProtKB-KW"/>
</dbReference>
<comment type="caution">
    <text evidence="3">The sequence shown here is derived from an EMBL/GenBank/DDBJ whole genome shotgun (WGS) entry which is preliminary data.</text>
</comment>
<keyword evidence="1" id="KW-0378">Hydrolase</keyword>
<dbReference type="InterPro" id="IPR023365">
    <property type="entry name" value="Sortase_dom-sf"/>
</dbReference>
<dbReference type="InterPro" id="IPR005754">
    <property type="entry name" value="Sortase"/>
</dbReference>
<dbReference type="Proteomes" id="UP000179047">
    <property type="component" value="Unassembled WGS sequence"/>
</dbReference>
<evidence type="ECO:0000313" key="3">
    <source>
        <dbReference type="EMBL" id="OGN27935.1"/>
    </source>
</evidence>
<protein>
    <recommendedName>
        <fullName evidence="5">Sortase</fullName>
    </recommendedName>
</protein>
<evidence type="ECO:0000313" key="4">
    <source>
        <dbReference type="Proteomes" id="UP000179047"/>
    </source>
</evidence>